<evidence type="ECO:0000259" key="19">
    <source>
        <dbReference type="PROSITE" id="PS50112"/>
    </source>
</evidence>
<keyword evidence="5" id="KW-0997">Cell inner membrane</keyword>
<feature type="transmembrane region" description="Helical" evidence="16">
    <location>
        <begin position="18"/>
        <end position="36"/>
    </location>
</feature>
<dbReference type="InterPro" id="IPR004358">
    <property type="entry name" value="Sig_transdc_His_kin-like_C"/>
</dbReference>
<dbReference type="PRINTS" id="PR00344">
    <property type="entry name" value="BCTRLSENSOR"/>
</dbReference>
<feature type="domain" description="Response regulatory" evidence="18">
    <location>
        <begin position="616"/>
        <end position="733"/>
    </location>
</feature>
<dbReference type="InterPro" id="IPR000014">
    <property type="entry name" value="PAS"/>
</dbReference>
<dbReference type="Pfam" id="PF01627">
    <property type="entry name" value="Hpt"/>
    <property type="match status" value="1"/>
</dbReference>
<dbReference type="InterPro" id="IPR035965">
    <property type="entry name" value="PAS-like_dom_sf"/>
</dbReference>
<proteinExistence type="predicted"/>
<dbReference type="Gene3D" id="3.30.450.20">
    <property type="entry name" value="PAS domain"/>
    <property type="match status" value="1"/>
</dbReference>
<evidence type="ECO:0000256" key="7">
    <source>
        <dbReference type="ARBA" id="ARBA00022679"/>
    </source>
</evidence>
<dbReference type="RefSeq" id="WP_167198498.1">
    <property type="nucleotide sequence ID" value="NZ_JAAORB010000031.1"/>
</dbReference>
<evidence type="ECO:0000256" key="13">
    <source>
        <dbReference type="ARBA" id="ARBA00023136"/>
    </source>
</evidence>
<dbReference type="InterPro" id="IPR036097">
    <property type="entry name" value="HisK_dim/P_sf"/>
</dbReference>
<evidence type="ECO:0000256" key="5">
    <source>
        <dbReference type="ARBA" id="ARBA00022519"/>
    </source>
</evidence>
<evidence type="ECO:0000256" key="9">
    <source>
        <dbReference type="ARBA" id="ARBA00022777"/>
    </source>
</evidence>
<organism evidence="21 22">
    <name type="scientific">Roseovarius gahaiensis</name>
    <dbReference type="NCBI Taxonomy" id="2716691"/>
    <lineage>
        <taxon>Bacteria</taxon>
        <taxon>Pseudomonadati</taxon>
        <taxon>Pseudomonadota</taxon>
        <taxon>Alphaproteobacteria</taxon>
        <taxon>Rhodobacterales</taxon>
        <taxon>Roseobacteraceae</taxon>
        <taxon>Roseovarius</taxon>
    </lineage>
</organism>
<evidence type="ECO:0000259" key="20">
    <source>
        <dbReference type="PROSITE" id="PS50894"/>
    </source>
</evidence>
<keyword evidence="10" id="KW-0067">ATP-binding</keyword>
<dbReference type="Gene3D" id="3.30.565.10">
    <property type="entry name" value="Histidine kinase-like ATPase, C-terminal domain"/>
    <property type="match status" value="1"/>
</dbReference>
<accession>A0A967EFH4</accession>
<gene>
    <name evidence="21" type="ORF">HAT86_13040</name>
</gene>
<dbReference type="PROSITE" id="PS50112">
    <property type="entry name" value="PAS"/>
    <property type="match status" value="1"/>
</dbReference>
<dbReference type="SUPFAM" id="SSF47226">
    <property type="entry name" value="Histidine-containing phosphotransfer domain, HPT domain"/>
    <property type="match status" value="1"/>
</dbReference>
<dbReference type="SMART" id="SM00448">
    <property type="entry name" value="REC"/>
    <property type="match status" value="1"/>
</dbReference>
<dbReference type="Gene3D" id="1.10.287.130">
    <property type="match status" value="1"/>
</dbReference>
<dbReference type="Proteomes" id="UP000639775">
    <property type="component" value="Unassembled WGS sequence"/>
</dbReference>
<evidence type="ECO:0000256" key="11">
    <source>
        <dbReference type="ARBA" id="ARBA00022989"/>
    </source>
</evidence>
<evidence type="ECO:0000313" key="21">
    <source>
        <dbReference type="EMBL" id="NHQ75378.1"/>
    </source>
</evidence>
<keyword evidence="9" id="KW-0418">Kinase</keyword>
<keyword evidence="8 16" id="KW-0812">Transmembrane</keyword>
<keyword evidence="22" id="KW-1185">Reference proteome</keyword>
<dbReference type="InterPro" id="IPR003594">
    <property type="entry name" value="HATPase_dom"/>
</dbReference>
<comment type="caution">
    <text evidence="21">The sequence shown here is derived from an EMBL/GenBank/DDBJ whole genome shotgun (WGS) entry which is preliminary data.</text>
</comment>
<dbReference type="CDD" id="cd00130">
    <property type="entry name" value="PAS"/>
    <property type="match status" value="1"/>
</dbReference>
<evidence type="ECO:0000256" key="16">
    <source>
        <dbReference type="SAM" id="Phobius"/>
    </source>
</evidence>
<dbReference type="InterPro" id="IPR036641">
    <property type="entry name" value="HPT_dom_sf"/>
</dbReference>
<dbReference type="Pfam" id="PF00072">
    <property type="entry name" value="Response_reg"/>
    <property type="match status" value="1"/>
</dbReference>
<evidence type="ECO:0000259" key="17">
    <source>
        <dbReference type="PROSITE" id="PS50109"/>
    </source>
</evidence>
<dbReference type="SUPFAM" id="SSF55785">
    <property type="entry name" value="PYP-like sensor domain (PAS domain)"/>
    <property type="match status" value="1"/>
</dbReference>
<evidence type="ECO:0000256" key="15">
    <source>
        <dbReference type="PROSITE-ProRule" id="PRU00169"/>
    </source>
</evidence>
<keyword evidence="10" id="KW-0547">Nucleotide-binding</keyword>
<sequence length="859" mass="94195">MIKGLSPFLPRPTGRRPIFIGLIGTFIITMIAHFGIGVRTQLHDLATANSDSIQWNMSQAEVEHLAFLLATKSALGQAEGPLDDVRRRFNVLYSRISALEVGEQYSSLRQLSAPAASLDKMRRFLDRNAPLIDSDDATLRANLTAIVDDALQAHAAVRDFSLQGISHFSDLKDKSRSEISRTLLSIALLSALLFLLLCLMVVILSRLNTTNQRRARQMELDGSRLSAIVSTSLDAIMVVSSDGRVIEFNGAAEEIFGYSQADVIGQNMADVIVPDHLRDAHLAGMKRYHTDGSTNVIGKGRFRIDAKRKSGDVFPAELSIQTARGEDGEIFVPYIRDISKEVAAENELREARDRALAGEKSKARLLAVMSHEIRTPLNGLLGTMELLSQTDLTEQQTKYLGIMGKSGKLLLSHVNDVLDVSLLEAGHMEIKSSVFDLNKLIRDVVDSQSANAKSNANDLVFEGHAPEFLVNCDPVRVRQILLNLVGNAIKFTRNGRVTIETEPLEHSAYYEIRVIDDGVGIPEENIEKIFEDFITLDSTFGRKSEGTGLGLGIVRRIVDALDGSMGVASEVGQGSLFWVRLPIGLTQEVSSQTVEATESHAQSSEQVACREVKPLDILMVEDNEINRVIASEFMALDGHNIVLAHDGREGVAFADQQHFDLILMDISMPDIDGIEATKRIRAGNGPSRDTPIAALTAHALEDDIRQFKAAGMCDVISKPVSGENLRSAVIRLSTGGQAETVETDASDVVDAVVVQEFKEQLGEDKFREIVQKLCQEMDEEIPAIARSHAPSCDHKALAQKAHKLRGSASVLGAAKLTRHLQKIENSAEMNDSDAQTEHLQNVEILWETTRCALLKQVSP</sequence>
<feature type="domain" description="HPt" evidence="20">
    <location>
        <begin position="762"/>
        <end position="859"/>
    </location>
</feature>
<dbReference type="InterPro" id="IPR011006">
    <property type="entry name" value="CheY-like_superfamily"/>
</dbReference>
<dbReference type="GO" id="GO:0000155">
    <property type="term" value="F:phosphorelay sensor kinase activity"/>
    <property type="evidence" value="ECO:0007669"/>
    <property type="project" value="InterPro"/>
</dbReference>
<evidence type="ECO:0000256" key="12">
    <source>
        <dbReference type="ARBA" id="ARBA00023012"/>
    </source>
</evidence>
<evidence type="ECO:0000256" key="3">
    <source>
        <dbReference type="ARBA" id="ARBA00012438"/>
    </source>
</evidence>
<feature type="modified residue" description="4-aspartylphosphate" evidence="15">
    <location>
        <position position="665"/>
    </location>
</feature>
<dbReference type="SMART" id="SM00387">
    <property type="entry name" value="HATPase_c"/>
    <property type="match status" value="1"/>
</dbReference>
<evidence type="ECO:0000256" key="4">
    <source>
        <dbReference type="ARBA" id="ARBA00022475"/>
    </source>
</evidence>
<dbReference type="SMART" id="SM00091">
    <property type="entry name" value="PAS"/>
    <property type="match status" value="1"/>
</dbReference>
<evidence type="ECO:0000256" key="6">
    <source>
        <dbReference type="ARBA" id="ARBA00022553"/>
    </source>
</evidence>
<keyword evidence="4" id="KW-1003">Cell membrane</keyword>
<dbReference type="SUPFAM" id="SSF55874">
    <property type="entry name" value="ATPase domain of HSP90 chaperone/DNA topoisomerase II/histidine kinase"/>
    <property type="match status" value="1"/>
</dbReference>
<dbReference type="AlphaFoldDB" id="A0A967EFH4"/>
<dbReference type="SUPFAM" id="SSF52172">
    <property type="entry name" value="CheY-like"/>
    <property type="match status" value="1"/>
</dbReference>
<feature type="transmembrane region" description="Helical" evidence="16">
    <location>
        <begin position="182"/>
        <end position="204"/>
    </location>
</feature>
<dbReference type="PROSITE" id="PS50109">
    <property type="entry name" value="HIS_KIN"/>
    <property type="match status" value="1"/>
</dbReference>
<dbReference type="CDD" id="cd00082">
    <property type="entry name" value="HisKA"/>
    <property type="match status" value="1"/>
</dbReference>
<evidence type="ECO:0000256" key="2">
    <source>
        <dbReference type="ARBA" id="ARBA00004429"/>
    </source>
</evidence>
<dbReference type="InterPro" id="IPR003661">
    <property type="entry name" value="HisK_dim/P_dom"/>
</dbReference>
<dbReference type="InterPro" id="IPR001789">
    <property type="entry name" value="Sig_transdc_resp-reg_receiver"/>
</dbReference>
<evidence type="ECO:0000259" key="18">
    <source>
        <dbReference type="PROSITE" id="PS50110"/>
    </source>
</evidence>
<dbReference type="PANTHER" id="PTHR43047">
    <property type="entry name" value="TWO-COMPONENT HISTIDINE PROTEIN KINASE"/>
    <property type="match status" value="1"/>
</dbReference>
<dbReference type="SMART" id="SM00388">
    <property type="entry name" value="HisKA"/>
    <property type="match status" value="1"/>
</dbReference>
<comment type="subcellular location">
    <subcellularLocation>
        <location evidence="2">Cell inner membrane</location>
        <topology evidence="2">Multi-pass membrane protein</topology>
    </subcellularLocation>
</comment>
<dbReference type="Gene3D" id="1.20.120.160">
    <property type="entry name" value="HPT domain"/>
    <property type="match status" value="1"/>
</dbReference>
<comment type="catalytic activity">
    <reaction evidence="1">
        <text>ATP + protein L-histidine = ADP + protein N-phospho-L-histidine.</text>
        <dbReference type="EC" id="2.7.13.3"/>
    </reaction>
</comment>
<dbReference type="PANTHER" id="PTHR43047:SF64">
    <property type="entry name" value="HISTIDINE KINASE CONTAINING CHEY-HOMOLOGOUS RECEIVER DOMAIN AND PAS DOMAIN-RELATED"/>
    <property type="match status" value="1"/>
</dbReference>
<evidence type="ECO:0000256" key="10">
    <source>
        <dbReference type="ARBA" id="ARBA00022840"/>
    </source>
</evidence>
<dbReference type="Pfam" id="PF02518">
    <property type="entry name" value="HATPase_c"/>
    <property type="match status" value="1"/>
</dbReference>
<dbReference type="CDD" id="cd16922">
    <property type="entry name" value="HATPase_EvgS-ArcB-TorS-like"/>
    <property type="match status" value="1"/>
</dbReference>
<dbReference type="EMBL" id="JAAORB010000031">
    <property type="protein sequence ID" value="NHQ75378.1"/>
    <property type="molecule type" value="Genomic_DNA"/>
</dbReference>
<keyword evidence="13 16" id="KW-0472">Membrane</keyword>
<keyword evidence="11 16" id="KW-1133">Transmembrane helix</keyword>
<name>A0A967EFH4_9RHOB</name>
<reference evidence="21" key="1">
    <citation type="submission" date="2020-03" db="EMBL/GenBank/DDBJ databases">
        <title>Roseovarius gahaiensis sp. nov., isolated from Gahai Saline Lake, China.</title>
        <authorList>
            <person name="Sun X."/>
        </authorList>
    </citation>
    <scope>NUCLEOTIDE SEQUENCE</scope>
    <source>
        <strain evidence="21">GH877</strain>
    </source>
</reference>
<dbReference type="InterPro" id="IPR005467">
    <property type="entry name" value="His_kinase_dom"/>
</dbReference>
<dbReference type="Pfam" id="PF00989">
    <property type="entry name" value="PAS"/>
    <property type="match status" value="1"/>
</dbReference>
<dbReference type="PROSITE" id="PS50110">
    <property type="entry name" value="RESPONSE_REGULATORY"/>
    <property type="match status" value="1"/>
</dbReference>
<dbReference type="PROSITE" id="PS50894">
    <property type="entry name" value="HPT"/>
    <property type="match status" value="1"/>
</dbReference>
<dbReference type="EC" id="2.7.13.3" evidence="3"/>
<dbReference type="GO" id="GO:0005886">
    <property type="term" value="C:plasma membrane"/>
    <property type="evidence" value="ECO:0007669"/>
    <property type="project" value="UniProtKB-SubCell"/>
</dbReference>
<keyword evidence="7" id="KW-0808">Transferase</keyword>
<feature type="domain" description="PAS" evidence="19">
    <location>
        <begin position="221"/>
        <end position="275"/>
    </location>
</feature>
<dbReference type="InterPro" id="IPR013767">
    <property type="entry name" value="PAS_fold"/>
</dbReference>
<keyword evidence="12" id="KW-0902">Two-component regulatory system</keyword>
<evidence type="ECO:0000313" key="22">
    <source>
        <dbReference type="Proteomes" id="UP000639775"/>
    </source>
</evidence>
<dbReference type="GO" id="GO:0006355">
    <property type="term" value="P:regulation of DNA-templated transcription"/>
    <property type="evidence" value="ECO:0007669"/>
    <property type="project" value="InterPro"/>
</dbReference>
<evidence type="ECO:0000256" key="8">
    <source>
        <dbReference type="ARBA" id="ARBA00022692"/>
    </source>
</evidence>
<dbReference type="InterPro" id="IPR036890">
    <property type="entry name" value="HATPase_C_sf"/>
</dbReference>
<feature type="domain" description="Histidine kinase" evidence="17">
    <location>
        <begin position="368"/>
        <end position="585"/>
    </location>
</feature>
<feature type="modified residue" description="Phosphohistidine" evidence="14">
    <location>
        <position position="802"/>
    </location>
</feature>
<dbReference type="SUPFAM" id="SSF47384">
    <property type="entry name" value="Homodimeric domain of signal transducing histidine kinase"/>
    <property type="match status" value="1"/>
</dbReference>
<evidence type="ECO:0000256" key="14">
    <source>
        <dbReference type="PROSITE-ProRule" id="PRU00110"/>
    </source>
</evidence>
<dbReference type="Gene3D" id="3.40.50.2300">
    <property type="match status" value="1"/>
</dbReference>
<evidence type="ECO:0000256" key="1">
    <source>
        <dbReference type="ARBA" id="ARBA00000085"/>
    </source>
</evidence>
<dbReference type="CDD" id="cd17546">
    <property type="entry name" value="REC_hyHK_CKI1_RcsC-like"/>
    <property type="match status" value="1"/>
</dbReference>
<keyword evidence="6 15" id="KW-0597">Phosphoprotein</keyword>
<dbReference type="InterPro" id="IPR008207">
    <property type="entry name" value="Sig_transdc_His_kin_Hpt_dom"/>
</dbReference>
<dbReference type="NCBIfam" id="TIGR00229">
    <property type="entry name" value="sensory_box"/>
    <property type="match status" value="1"/>
</dbReference>
<dbReference type="Pfam" id="PF00512">
    <property type="entry name" value="HisKA"/>
    <property type="match status" value="1"/>
</dbReference>
<protein>
    <recommendedName>
        <fullName evidence="3">histidine kinase</fullName>
        <ecNumber evidence="3">2.7.13.3</ecNumber>
    </recommendedName>
</protein>
<dbReference type="FunFam" id="3.30.565.10:FF:000010">
    <property type="entry name" value="Sensor histidine kinase RcsC"/>
    <property type="match status" value="1"/>
</dbReference>